<sequence length="453" mass="48067">MGGGDFRSFHPDQLERLADLMEDLFISADEAFARAANLQVSTLLTPIREMPRWARDTGRDLRRRAAIGRLQTGDPFAGLAWAGFSPLEIAAKGDKIDPASLVYVNSVADWATTTGNTDYSRRPGESLDDYLNRLQAAALSHAIPALQPHEATVANVLKVVGDVRQISVTVPVVATQSLNLGRVMLNNKAWRPLIASITKKSPVLTGKTIRARSLSAPRTYLGDLIRNLLMRSSLYRDSVARLPKFREMDAVDIVVNSGRALAGMRVNRFLDLAFGNNRLAAVLGGKTHAGVPVKTSGQANLLKVWAATGDPKKMEAAAAVLKVKPNELSRIGAVARTAGALRGLGIAGGVASTAYSAANVISQGDPIKAFERRGAGYVADLAEVGFNASLTAAMIAPNPLTIGVTVATGAVFVGAKVVEHWDDIKEGAKKAVDAVGTGLKKAGDFIKSLNPFS</sequence>
<gene>
    <name evidence="1" type="ORF">SAMN04489764_1523</name>
</gene>
<dbReference type="Proteomes" id="UP000217103">
    <property type="component" value="Unassembled WGS sequence"/>
</dbReference>
<name>A0A1H1CKK4_9ACTN</name>
<accession>A0A1H1CKK4</accession>
<proteinExistence type="predicted"/>
<dbReference type="EMBL" id="FNKK01000002">
    <property type="protein sequence ID" value="SDQ64693.1"/>
    <property type="molecule type" value="Genomic_DNA"/>
</dbReference>
<dbReference type="AlphaFoldDB" id="A0A1H1CKK4"/>
<evidence type="ECO:0008006" key="3">
    <source>
        <dbReference type="Google" id="ProtNLM"/>
    </source>
</evidence>
<evidence type="ECO:0000313" key="1">
    <source>
        <dbReference type="EMBL" id="SDQ64693.1"/>
    </source>
</evidence>
<reference evidence="1 2" key="1">
    <citation type="submission" date="2016-10" db="EMBL/GenBank/DDBJ databases">
        <authorList>
            <person name="de Groot N.N."/>
        </authorList>
    </citation>
    <scope>NUCLEOTIDE SEQUENCE [LARGE SCALE GENOMIC DNA]</scope>
    <source>
        <strain evidence="1 2">DSM 43794</strain>
    </source>
</reference>
<keyword evidence="2" id="KW-1185">Reference proteome</keyword>
<protein>
    <recommendedName>
        <fullName evidence="3">PE-PGRS family protein</fullName>
    </recommendedName>
</protein>
<dbReference type="OrthoDB" id="3543532at2"/>
<evidence type="ECO:0000313" key="2">
    <source>
        <dbReference type="Proteomes" id="UP000217103"/>
    </source>
</evidence>
<organism evidence="1 2">
    <name type="scientific">Thermostaphylospora chromogena</name>
    <dbReference type="NCBI Taxonomy" id="35622"/>
    <lineage>
        <taxon>Bacteria</taxon>
        <taxon>Bacillati</taxon>
        <taxon>Actinomycetota</taxon>
        <taxon>Actinomycetes</taxon>
        <taxon>Streptosporangiales</taxon>
        <taxon>Thermomonosporaceae</taxon>
        <taxon>Thermostaphylospora</taxon>
    </lineage>
</organism>
<dbReference type="RefSeq" id="WP_093258391.1">
    <property type="nucleotide sequence ID" value="NZ_FNKK01000002.1"/>
</dbReference>